<evidence type="ECO:0000313" key="3">
    <source>
        <dbReference type="Proteomes" id="UP000626092"/>
    </source>
</evidence>
<dbReference type="Proteomes" id="UP000626092">
    <property type="component" value="Unassembled WGS sequence"/>
</dbReference>
<keyword evidence="3" id="KW-1185">Reference proteome</keyword>
<dbReference type="PANTHER" id="PTHR34956">
    <property type="entry name" value="OS05G0397300 PROTEIN"/>
    <property type="match status" value="1"/>
</dbReference>
<reference evidence="2" key="1">
    <citation type="submission" date="2019-11" db="EMBL/GenBank/DDBJ databases">
        <authorList>
            <person name="Liu Y."/>
            <person name="Hou J."/>
            <person name="Li T.-Q."/>
            <person name="Guan C.-H."/>
            <person name="Wu X."/>
            <person name="Wu H.-Z."/>
            <person name="Ling F."/>
            <person name="Zhang R."/>
            <person name="Shi X.-G."/>
            <person name="Ren J.-P."/>
            <person name="Chen E.-F."/>
            <person name="Sun J.-M."/>
        </authorList>
    </citation>
    <scope>NUCLEOTIDE SEQUENCE</scope>
    <source>
        <strain evidence="2">Adult_tree_wgs_1</strain>
        <tissue evidence="2">Leaves</tissue>
    </source>
</reference>
<dbReference type="OrthoDB" id="1081388at2759"/>
<gene>
    <name evidence="2" type="ORF">RHSIM_Rhsim04G0203400</name>
</gene>
<feature type="compositionally biased region" description="Polar residues" evidence="1">
    <location>
        <begin position="117"/>
        <end position="128"/>
    </location>
</feature>
<sequence length="128" mass="14384">MEVGMEMEDDAFFADLNRQISLLIMDDDEDPNAHCPSASLQVFSRAVQYPPAQATYSHNIQQNNCRRDQSKGTGVFIPQQSHPRRKNSRQGKLNNSKLQYRHSAENGYSRAAGLPTPASNNSFNPKKC</sequence>
<dbReference type="EMBL" id="WJXA01000004">
    <property type="protein sequence ID" value="KAF7145581.1"/>
    <property type="molecule type" value="Genomic_DNA"/>
</dbReference>
<evidence type="ECO:0000313" key="2">
    <source>
        <dbReference type="EMBL" id="KAF7145581.1"/>
    </source>
</evidence>
<dbReference type="PANTHER" id="PTHR34956:SF2">
    <property type="entry name" value="OS05G0397300 PROTEIN"/>
    <property type="match status" value="1"/>
</dbReference>
<accession>A0A834GZL6</accession>
<name>A0A834GZL6_RHOSS</name>
<proteinExistence type="predicted"/>
<organism evidence="2 3">
    <name type="scientific">Rhododendron simsii</name>
    <name type="common">Sims's rhododendron</name>
    <dbReference type="NCBI Taxonomy" id="118357"/>
    <lineage>
        <taxon>Eukaryota</taxon>
        <taxon>Viridiplantae</taxon>
        <taxon>Streptophyta</taxon>
        <taxon>Embryophyta</taxon>
        <taxon>Tracheophyta</taxon>
        <taxon>Spermatophyta</taxon>
        <taxon>Magnoliopsida</taxon>
        <taxon>eudicotyledons</taxon>
        <taxon>Gunneridae</taxon>
        <taxon>Pentapetalae</taxon>
        <taxon>asterids</taxon>
        <taxon>Ericales</taxon>
        <taxon>Ericaceae</taxon>
        <taxon>Ericoideae</taxon>
        <taxon>Rhodoreae</taxon>
        <taxon>Rhododendron</taxon>
    </lineage>
</organism>
<comment type="caution">
    <text evidence="2">The sequence shown here is derived from an EMBL/GenBank/DDBJ whole genome shotgun (WGS) entry which is preliminary data.</text>
</comment>
<protein>
    <submittedName>
        <fullName evidence="2">Uncharacterized protein</fullName>
    </submittedName>
</protein>
<feature type="region of interest" description="Disordered" evidence="1">
    <location>
        <begin position="57"/>
        <end position="128"/>
    </location>
</feature>
<dbReference type="AlphaFoldDB" id="A0A834GZL6"/>
<evidence type="ECO:0000256" key="1">
    <source>
        <dbReference type="SAM" id="MobiDB-lite"/>
    </source>
</evidence>